<dbReference type="PANTHER" id="PTHR10900">
    <property type="entry name" value="PERIOSTIN-RELATED"/>
    <property type="match status" value="1"/>
</dbReference>
<protein>
    <submittedName>
        <fullName evidence="2">Fasciclin domain-containing protein</fullName>
    </submittedName>
</protein>
<accession>A0ABS9SN89</accession>
<dbReference type="RefSeq" id="WP_240831854.1">
    <property type="nucleotide sequence ID" value="NZ_JAKWBL010000004.1"/>
</dbReference>
<evidence type="ECO:0000259" key="1">
    <source>
        <dbReference type="PROSITE" id="PS50213"/>
    </source>
</evidence>
<name>A0ABS9SN89_9BACT</name>
<dbReference type="Gene3D" id="2.30.180.10">
    <property type="entry name" value="FAS1 domain"/>
    <property type="match status" value="2"/>
</dbReference>
<dbReference type="InterPro" id="IPR036378">
    <property type="entry name" value="FAS1_dom_sf"/>
</dbReference>
<comment type="caution">
    <text evidence="2">The sequence shown here is derived from an EMBL/GenBank/DDBJ whole genome shotgun (WGS) entry which is preliminary data.</text>
</comment>
<dbReference type="Proteomes" id="UP001202248">
    <property type="component" value="Unassembled WGS sequence"/>
</dbReference>
<dbReference type="PROSITE" id="PS50213">
    <property type="entry name" value="FAS1"/>
    <property type="match status" value="2"/>
</dbReference>
<dbReference type="SMART" id="SM00554">
    <property type="entry name" value="FAS1"/>
    <property type="match status" value="2"/>
</dbReference>
<dbReference type="InterPro" id="IPR050904">
    <property type="entry name" value="Adhesion/Biosynth-related"/>
</dbReference>
<evidence type="ECO:0000313" key="2">
    <source>
        <dbReference type="EMBL" id="MCH5599825.1"/>
    </source>
</evidence>
<dbReference type="InterPro" id="IPR000782">
    <property type="entry name" value="FAS1_domain"/>
</dbReference>
<feature type="domain" description="FAS1" evidence="1">
    <location>
        <begin position="180"/>
        <end position="312"/>
    </location>
</feature>
<feature type="domain" description="FAS1" evidence="1">
    <location>
        <begin position="34"/>
        <end position="176"/>
    </location>
</feature>
<proteinExistence type="predicted"/>
<dbReference type="SUPFAM" id="SSF82153">
    <property type="entry name" value="FAS1 domain"/>
    <property type="match status" value="2"/>
</dbReference>
<dbReference type="PANTHER" id="PTHR10900:SF77">
    <property type="entry name" value="FI19380P1"/>
    <property type="match status" value="1"/>
</dbReference>
<keyword evidence="3" id="KW-1185">Reference proteome</keyword>
<evidence type="ECO:0000313" key="3">
    <source>
        <dbReference type="Proteomes" id="UP001202248"/>
    </source>
</evidence>
<dbReference type="Pfam" id="PF02469">
    <property type="entry name" value="Fasciclin"/>
    <property type="match status" value="2"/>
</dbReference>
<sequence>MKRFSIIIAVLIFLVGNYGCKRELSGARYDSTDEMQIMDYIDSREDLTIFKELIDYVKQRSLLKTAGSYTVFAPNNNAFAELFKTLSAQGQQVSSVKDLSAEFWINYFRYHLLNEKINSNEFELGPLPAPTAYNNKYLIADISDSYSAINLNNIATITESNIEFTNGFINVINNVLNPPVSSVYETLTKSGKYNTMLSIFEETGYSKYLKDSIITLFIESDEALARSNFDKQNIPNLEDWVKYHIIPDTSYFLNILSGKRFYSLYTKEAQSFKVDTYGNYFINETFPFNQTKALGIDRVCRNGIYHTLDTVLKIVEALPATIRFNLYPPGSPYGEQNVFTEAPASIVLNTGTQSYHQNKENKIVAFNAQQIGDYFWLTIPDVPVGKYRIRMIHRGAATRGKFLVIYKDVLVSENVNMGSNNGPFEEWNYLVYNNCGDITVTDRSDVTLNFAFAGFGSNNSPSYCCDMLMDMVELIPIN</sequence>
<gene>
    <name evidence="2" type="ORF">MKP09_18855</name>
</gene>
<reference evidence="2 3" key="1">
    <citation type="submission" date="2022-02" db="EMBL/GenBank/DDBJ databases">
        <authorList>
            <person name="Min J."/>
        </authorList>
    </citation>
    <scope>NUCLEOTIDE SEQUENCE [LARGE SCALE GENOMIC DNA]</scope>
    <source>
        <strain evidence="2 3">GR10-1</strain>
    </source>
</reference>
<dbReference type="EMBL" id="JAKWBL010000004">
    <property type="protein sequence ID" value="MCH5599825.1"/>
    <property type="molecule type" value="Genomic_DNA"/>
</dbReference>
<organism evidence="2 3">
    <name type="scientific">Niabella ginsengisoli</name>
    <dbReference type="NCBI Taxonomy" id="522298"/>
    <lineage>
        <taxon>Bacteria</taxon>
        <taxon>Pseudomonadati</taxon>
        <taxon>Bacteroidota</taxon>
        <taxon>Chitinophagia</taxon>
        <taxon>Chitinophagales</taxon>
        <taxon>Chitinophagaceae</taxon>
        <taxon>Niabella</taxon>
    </lineage>
</organism>